<proteinExistence type="predicted"/>
<reference evidence="1" key="1">
    <citation type="submission" date="2018-08" db="EMBL/GenBank/DDBJ databases">
        <authorList>
            <person name="Rossello M."/>
        </authorList>
    </citation>
    <scope>NUCLEOTIDE SEQUENCE [LARGE SCALE GENOMIC DNA]</scope>
    <source>
        <strain evidence="1">cv. Chinese Spring</strain>
    </source>
</reference>
<organism evidence="1">
    <name type="scientific">Triticum aestivum</name>
    <name type="common">Wheat</name>
    <dbReference type="NCBI Taxonomy" id="4565"/>
    <lineage>
        <taxon>Eukaryota</taxon>
        <taxon>Viridiplantae</taxon>
        <taxon>Streptophyta</taxon>
        <taxon>Embryophyta</taxon>
        <taxon>Tracheophyta</taxon>
        <taxon>Spermatophyta</taxon>
        <taxon>Magnoliopsida</taxon>
        <taxon>Liliopsida</taxon>
        <taxon>Poales</taxon>
        <taxon>Poaceae</taxon>
        <taxon>BOP clade</taxon>
        <taxon>Pooideae</taxon>
        <taxon>Triticodae</taxon>
        <taxon>Triticeae</taxon>
        <taxon>Triticinae</taxon>
        <taxon>Triticum</taxon>
    </lineage>
</organism>
<dbReference type="Gramene" id="TraesCS5B02G132700.4">
    <property type="protein sequence ID" value="TraesCS5B02G132700.4"/>
    <property type="gene ID" value="TraesCS5B02G132700"/>
</dbReference>
<dbReference type="PANTHER" id="PTHR10894">
    <property type="entry name" value="NUCLEOLAR PROTEIN 5 NUCLEOLAR PROTEIN NOP5 NOP58"/>
    <property type="match status" value="1"/>
</dbReference>
<keyword evidence="2" id="KW-1185">Reference proteome</keyword>
<dbReference type="Gramene" id="TraesCS5B03G0366000.1">
    <property type="protein sequence ID" value="TraesCS5B03G0366000.1.CDS"/>
    <property type="gene ID" value="TraesCS5B03G0366000"/>
</dbReference>
<dbReference type="GO" id="GO:0032040">
    <property type="term" value="C:small-subunit processome"/>
    <property type="evidence" value="ECO:0007669"/>
    <property type="project" value="InterPro"/>
</dbReference>
<gene>
    <name evidence="1" type="primary">LOC123111216</name>
</gene>
<dbReference type="PANTHER" id="PTHR10894:SF24">
    <property type="entry name" value="OS02G0511800 PROTEIN"/>
    <property type="match status" value="1"/>
</dbReference>
<dbReference type="GO" id="GO:0031428">
    <property type="term" value="C:box C/D methylation guide snoRNP complex"/>
    <property type="evidence" value="ECO:0007669"/>
    <property type="project" value="InterPro"/>
</dbReference>
<dbReference type="Proteomes" id="UP000019116">
    <property type="component" value="Chromosome 5B"/>
</dbReference>
<sequence>MDSSRDRLLALAEEYPEYDMELLGHVLDNENLRVKYIPEAIKVLFETPSGFAIFAIDSGYLYDNDRDFTGIDTIWVHCVKKESADFFLWPKGFLKLDKATKAIAINSDGIHKSLAEFIEQKVGMEDILLVGESAYVEVIEAHVGVTCRCDANAIELMWGLQNLLHDLVPEEESEFGKNDRKYYSQKLLAYLRHIDNEINGEIALLASIIHRCNVTNKNYRDNMHKLDKVLYKRSGLRTDQWDTVTHATALAKLIGESVPIPESMFSSVEKGTLTSNLVDYSDEIDKDTIKVIYEHVVQLNKLKFSTLHKLKILLCDAKAAVLREPRESEEMLVEVPQVFSSKRSCQEEAECDRQNKSLKVNDGDSDVVQSDAIMDAKTN</sequence>
<dbReference type="GO" id="GO:0030515">
    <property type="term" value="F:snoRNA binding"/>
    <property type="evidence" value="ECO:0007669"/>
    <property type="project" value="InterPro"/>
</dbReference>
<accession>A0A3B6LJF4</accession>
<dbReference type="Gramene" id="TraesSTA5B03G02850760.1">
    <property type="protein sequence ID" value="TraesSTA5B03G02850760.1"/>
    <property type="gene ID" value="TraesSTA5B03G02850760"/>
</dbReference>
<dbReference type="InterPro" id="IPR045056">
    <property type="entry name" value="Nop56/Nop58"/>
</dbReference>
<evidence type="ECO:0000313" key="2">
    <source>
        <dbReference type="Proteomes" id="UP000019116"/>
    </source>
</evidence>
<dbReference type="OrthoDB" id="10484835at2759"/>
<dbReference type="Gramene" id="TraesRN5B0100366000.1">
    <property type="protein sequence ID" value="TraesRN5B0100366000.1"/>
    <property type="gene ID" value="TraesRN5B0100366000"/>
</dbReference>
<dbReference type="RefSeq" id="XP_044387894.1">
    <property type="nucleotide sequence ID" value="XM_044531959.1"/>
</dbReference>
<dbReference type="Gramene" id="TraesARI7B03G04178570.3">
    <property type="protein sequence ID" value="TraesARI7B03G04178570.3"/>
    <property type="gene ID" value="TraesARI7B03G04178570"/>
</dbReference>
<dbReference type="AlphaFoldDB" id="A0A3B6LJF4"/>
<dbReference type="EnsemblPlants" id="TraesCS5B02G132700.4">
    <property type="protein sequence ID" value="TraesCS5B02G132700.4"/>
    <property type="gene ID" value="TraesCS5B02G132700"/>
</dbReference>
<dbReference type="Gramene" id="TraesJUL5B03G02879970.1">
    <property type="protein sequence ID" value="TraesJUL5B03G02879970.1"/>
    <property type="gene ID" value="TraesJUL5B03G02879970"/>
</dbReference>
<dbReference type="Gramene" id="TraesLDM5B03G02861040.1">
    <property type="protein sequence ID" value="TraesLDM5B03G02861040.1"/>
    <property type="gene ID" value="TraesLDM5B03G02861040"/>
</dbReference>
<protein>
    <submittedName>
        <fullName evidence="1">Uncharacterized protein</fullName>
    </submittedName>
</protein>
<dbReference type="Gramene" id="TraesLAC5B03G02812250.3">
    <property type="protein sequence ID" value="TraesLAC5B03G02812250.3"/>
    <property type="gene ID" value="TraesLAC5B03G02812250"/>
</dbReference>
<evidence type="ECO:0000313" key="1">
    <source>
        <dbReference type="EnsemblPlants" id="TraesCS5B02G132700.4"/>
    </source>
</evidence>
<reference evidence="1" key="2">
    <citation type="submission" date="2018-10" db="UniProtKB">
        <authorList>
            <consortium name="EnsemblPlants"/>
        </authorList>
    </citation>
    <scope>IDENTIFICATION</scope>
</reference>
<name>A0A3B6LJF4_WHEAT</name>
<dbReference type="GeneID" id="123111216"/>
<dbReference type="Gramene" id="TraesLDM5B03G02861040.4">
    <property type="protein sequence ID" value="TraesLDM5B03G02861040.4"/>
    <property type="gene ID" value="TraesLDM5B03G02861040"/>
</dbReference>
<dbReference type="SMR" id="A0A3B6LJF4"/>